<feature type="region of interest" description="Disordered" evidence="18">
    <location>
        <begin position="387"/>
        <end position="419"/>
    </location>
</feature>
<evidence type="ECO:0000313" key="22">
    <source>
        <dbReference type="EMBL" id="GGK10344.1"/>
    </source>
</evidence>
<dbReference type="GO" id="GO:0004714">
    <property type="term" value="F:transmembrane receptor protein tyrosine kinase activity"/>
    <property type="evidence" value="ECO:0007669"/>
    <property type="project" value="UniProtKB-EC"/>
</dbReference>
<dbReference type="Pfam" id="PF00041">
    <property type="entry name" value="fn3"/>
    <property type="match status" value="1"/>
</dbReference>
<evidence type="ECO:0000256" key="1">
    <source>
        <dbReference type="ARBA" id="ARBA00004251"/>
    </source>
</evidence>
<keyword evidence="23" id="KW-1185">Reference proteome</keyword>
<reference evidence="22" key="1">
    <citation type="journal article" date="2014" name="Int. J. Syst. Evol. Microbiol.">
        <title>Complete genome sequence of Corynebacterium casei LMG S-19264T (=DSM 44701T), isolated from a smear-ripened cheese.</title>
        <authorList>
            <consortium name="US DOE Joint Genome Institute (JGI-PGF)"/>
            <person name="Walter F."/>
            <person name="Albersmeier A."/>
            <person name="Kalinowski J."/>
            <person name="Ruckert C."/>
        </authorList>
    </citation>
    <scope>NUCLEOTIDE SEQUENCE</scope>
    <source>
        <strain evidence="22">JCM 3090</strain>
    </source>
</reference>
<evidence type="ECO:0000256" key="13">
    <source>
        <dbReference type="ARBA" id="ARBA00023157"/>
    </source>
</evidence>
<evidence type="ECO:0000256" key="12">
    <source>
        <dbReference type="ARBA" id="ARBA00023137"/>
    </source>
</evidence>
<dbReference type="InterPro" id="IPR055163">
    <property type="entry name" value="ALK/LTK-like_GRD"/>
</dbReference>
<keyword evidence="13" id="KW-1015">Disulfide bond</keyword>
<dbReference type="SUPFAM" id="SSF49265">
    <property type="entry name" value="Fibronectin type III"/>
    <property type="match status" value="1"/>
</dbReference>
<keyword evidence="15" id="KW-0325">Glycoprotein</keyword>
<dbReference type="GO" id="GO:0005524">
    <property type="term" value="F:ATP binding"/>
    <property type="evidence" value="ECO:0007669"/>
    <property type="project" value="UniProtKB-KW"/>
</dbReference>
<evidence type="ECO:0000256" key="18">
    <source>
        <dbReference type="SAM" id="MobiDB-lite"/>
    </source>
</evidence>
<evidence type="ECO:0000256" key="4">
    <source>
        <dbReference type="ARBA" id="ARBA00022679"/>
    </source>
</evidence>
<evidence type="ECO:0000256" key="9">
    <source>
        <dbReference type="ARBA" id="ARBA00022840"/>
    </source>
</evidence>
<name>A0A8J3FGM2_9ACTN</name>
<keyword evidence="12" id="KW-0829">Tyrosine-protein kinase</keyword>
<evidence type="ECO:0000256" key="8">
    <source>
        <dbReference type="ARBA" id="ARBA00022777"/>
    </source>
</evidence>
<dbReference type="Proteomes" id="UP000649739">
    <property type="component" value="Unassembled WGS sequence"/>
</dbReference>
<evidence type="ECO:0000256" key="15">
    <source>
        <dbReference type="ARBA" id="ARBA00023180"/>
    </source>
</evidence>
<keyword evidence="16" id="KW-0326">Glycosidase</keyword>
<accession>A0A8J3FGM2</accession>
<evidence type="ECO:0000256" key="10">
    <source>
        <dbReference type="ARBA" id="ARBA00022989"/>
    </source>
</evidence>
<keyword evidence="17" id="KW-0119">Carbohydrate metabolism</keyword>
<feature type="chain" id="PRO_5035191412" description="receptor protein-tyrosine kinase" evidence="20">
    <location>
        <begin position="34"/>
        <end position="546"/>
    </location>
</feature>
<keyword evidence="17" id="KW-0624">Polysaccharide degradation</keyword>
<evidence type="ECO:0000256" key="20">
    <source>
        <dbReference type="SAM" id="SignalP"/>
    </source>
</evidence>
<keyword evidence="11 19" id="KW-0472">Membrane</keyword>
<feature type="signal peptide" evidence="20">
    <location>
        <begin position="1"/>
        <end position="33"/>
    </location>
</feature>
<feature type="domain" description="Fibronectin type-III" evidence="21">
    <location>
        <begin position="319"/>
        <end position="406"/>
    </location>
</feature>
<feature type="compositionally biased region" description="Pro residues" evidence="18">
    <location>
        <begin position="402"/>
        <end position="411"/>
    </location>
</feature>
<evidence type="ECO:0000256" key="11">
    <source>
        <dbReference type="ARBA" id="ARBA00023136"/>
    </source>
</evidence>
<evidence type="ECO:0000256" key="5">
    <source>
        <dbReference type="ARBA" id="ARBA00022692"/>
    </source>
</evidence>
<evidence type="ECO:0000256" key="14">
    <source>
        <dbReference type="ARBA" id="ARBA00023170"/>
    </source>
</evidence>
<reference evidence="22" key="2">
    <citation type="submission" date="2020-09" db="EMBL/GenBank/DDBJ databases">
        <authorList>
            <person name="Sun Q."/>
            <person name="Ohkuma M."/>
        </authorList>
    </citation>
    <scope>NUCLEOTIDE SEQUENCE</scope>
    <source>
        <strain evidence="22">JCM 3090</strain>
    </source>
</reference>
<organism evidence="22 23">
    <name type="scientific">Pilimelia anulata</name>
    <dbReference type="NCBI Taxonomy" id="53371"/>
    <lineage>
        <taxon>Bacteria</taxon>
        <taxon>Bacillati</taxon>
        <taxon>Actinomycetota</taxon>
        <taxon>Actinomycetes</taxon>
        <taxon>Micromonosporales</taxon>
        <taxon>Micromonosporaceae</taxon>
        <taxon>Pilimelia</taxon>
    </lineage>
</organism>
<feature type="region of interest" description="Disordered" evidence="18">
    <location>
        <begin position="183"/>
        <end position="204"/>
    </location>
</feature>
<feature type="compositionally biased region" description="Low complexity" evidence="18">
    <location>
        <begin position="387"/>
        <end position="401"/>
    </location>
</feature>
<dbReference type="AlphaFoldDB" id="A0A8J3FGM2"/>
<evidence type="ECO:0000313" key="23">
    <source>
        <dbReference type="Proteomes" id="UP000649739"/>
    </source>
</evidence>
<feature type="transmembrane region" description="Helical" evidence="19">
    <location>
        <begin position="521"/>
        <end position="540"/>
    </location>
</feature>
<comment type="subcellular location">
    <subcellularLocation>
        <location evidence="1">Cell membrane</location>
        <topology evidence="1">Single-pass type I membrane protein</topology>
    </subcellularLocation>
</comment>
<keyword evidence="7" id="KW-0547">Nucleotide-binding</keyword>
<keyword evidence="9" id="KW-0067">ATP-binding</keyword>
<evidence type="ECO:0000256" key="6">
    <source>
        <dbReference type="ARBA" id="ARBA00022729"/>
    </source>
</evidence>
<dbReference type="PROSITE" id="PS50853">
    <property type="entry name" value="FN3"/>
    <property type="match status" value="1"/>
</dbReference>
<dbReference type="EC" id="2.7.10.1" evidence="2"/>
<dbReference type="Gene3D" id="2.60.40.10">
    <property type="entry name" value="Immunoglobulins"/>
    <property type="match status" value="1"/>
</dbReference>
<evidence type="ECO:0000256" key="17">
    <source>
        <dbReference type="ARBA" id="ARBA00023326"/>
    </source>
</evidence>
<evidence type="ECO:0000256" key="2">
    <source>
        <dbReference type="ARBA" id="ARBA00011902"/>
    </source>
</evidence>
<keyword evidence="3" id="KW-1003">Cell membrane</keyword>
<dbReference type="InterPro" id="IPR003961">
    <property type="entry name" value="FN3_dom"/>
</dbReference>
<evidence type="ECO:0000256" key="7">
    <source>
        <dbReference type="ARBA" id="ARBA00022741"/>
    </source>
</evidence>
<dbReference type="RefSeq" id="WP_189172254.1">
    <property type="nucleotide sequence ID" value="NZ_BMQB01000014.1"/>
</dbReference>
<evidence type="ECO:0000259" key="21">
    <source>
        <dbReference type="PROSITE" id="PS50853"/>
    </source>
</evidence>
<gene>
    <name evidence="22" type="ORF">GCM10010123_45430</name>
</gene>
<proteinExistence type="predicted"/>
<keyword evidence="16" id="KW-0378">Hydrolase</keyword>
<keyword evidence="5 19" id="KW-0812">Transmembrane</keyword>
<evidence type="ECO:0000256" key="3">
    <source>
        <dbReference type="ARBA" id="ARBA00022475"/>
    </source>
</evidence>
<dbReference type="InterPro" id="IPR013783">
    <property type="entry name" value="Ig-like_fold"/>
</dbReference>
<dbReference type="GO" id="GO:0000272">
    <property type="term" value="P:polysaccharide catabolic process"/>
    <property type="evidence" value="ECO:0007669"/>
    <property type="project" value="UniProtKB-KW"/>
</dbReference>
<dbReference type="EMBL" id="BMQB01000014">
    <property type="protein sequence ID" value="GGK10344.1"/>
    <property type="molecule type" value="Genomic_DNA"/>
</dbReference>
<dbReference type="CDD" id="cd00063">
    <property type="entry name" value="FN3"/>
    <property type="match status" value="1"/>
</dbReference>
<keyword evidence="6 20" id="KW-0732">Signal</keyword>
<dbReference type="InterPro" id="IPR006311">
    <property type="entry name" value="TAT_signal"/>
</dbReference>
<keyword evidence="10 19" id="KW-1133">Transmembrane helix</keyword>
<dbReference type="GO" id="GO:0016798">
    <property type="term" value="F:hydrolase activity, acting on glycosyl bonds"/>
    <property type="evidence" value="ECO:0007669"/>
    <property type="project" value="UniProtKB-KW"/>
</dbReference>
<sequence>MTAKQPGRRRMRTIGRAAAAAALAGATLPTAFATPALAVPQCTPESAYEHCVPFAATGADQTFTVPAGVYSLRVKLWAGGGSTGASAGGGGGFTVGTVAVTPGQQFTVTVGDAGQGASIAATYGGGGAGGLGDRDTVSRWTNGGSGGGMSALWKGSYGTHPLLIAGGGGAGAATANGYPGGAGGGATGESPAYPVSGRGATQQAGGAAGVINDCTSATAGGHYTGGTGADGYDGGGGGGGGYYGGGGGECQATDPGTNREGGGGGGSGYVASAGVSGASTTAGSGAVTGGSADAQWNSAAGNAAEGGMATIQYNVSSVPPAPSAVTAVAGVSSVKVSWHAPSGPTVTGYTAYAKPGPATCTTDGATTCVLGGTAGVAYTVTVVAHTSGGDSPRSAASDPATPTAPAPPDSPPSTSLELTTDEGDITTAERGEEIVFIGTGFAEHSTVVISVYSTPVVLGTVVTDGSGNFRKGIVVPAGLAAGTHTIIAQGVGPDGRPRAMKLTVTVTDAAILAVTGARTTLVAGAGVALLLAGAAALRLTRRRPLA</sequence>
<comment type="caution">
    <text evidence="22">The sequence shown here is derived from an EMBL/GenBank/DDBJ whole genome shotgun (WGS) entry which is preliminary data.</text>
</comment>
<dbReference type="PROSITE" id="PS51318">
    <property type="entry name" value="TAT"/>
    <property type="match status" value="1"/>
</dbReference>
<keyword evidence="4" id="KW-0808">Transferase</keyword>
<protein>
    <recommendedName>
        <fullName evidence="2">receptor protein-tyrosine kinase</fullName>
        <ecNumber evidence="2">2.7.10.1</ecNumber>
    </recommendedName>
</protein>
<dbReference type="SMART" id="SM00060">
    <property type="entry name" value="FN3"/>
    <property type="match status" value="1"/>
</dbReference>
<keyword evidence="14" id="KW-0675">Receptor</keyword>
<dbReference type="GO" id="GO:0005886">
    <property type="term" value="C:plasma membrane"/>
    <property type="evidence" value="ECO:0007669"/>
    <property type="project" value="UniProtKB-SubCell"/>
</dbReference>
<dbReference type="InterPro" id="IPR036116">
    <property type="entry name" value="FN3_sf"/>
</dbReference>
<dbReference type="Pfam" id="PF12810">
    <property type="entry name" value="ALK_LTK_GRD"/>
    <property type="match status" value="1"/>
</dbReference>
<keyword evidence="8" id="KW-0418">Kinase</keyword>
<evidence type="ECO:0000256" key="19">
    <source>
        <dbReference type="SAM" id="Phobius"/>
    </source>
</evidence>
<evidence type="ECO:0000256" key="16">
    <source>
        <dbReference type="ARBA" id="ARBA00023295"/>
    </source>
</evidence>